<evidence type="ECO:0000313" key="2">
    <source>
        <dbReference type="EMBL" id="KPI34614.1"/>
    </source>
</evidence>
<name>A0A0N1HGM3_9EURO</name>
<comment type="caution">
    <text evidence="2">The sequence shown here is derived from an EMBL/GenBank/DDBJ whole genome shotgun (WGS) entry which is preliminary data.</text>
</comment>
<dbReference type="STRING" id="1664694.A0A0N1HGM3"/>
<evidence type="ECO:0000256" key="1">
    <source>
        <dbReference type="SAM" id="MobiDB-lite"/>
    </source>
</evidence>
<dbReference type="RefSeq" id="XP_017994577.1">
    <property type="nucleotide sequence ID" value="XM_018145100.1"/>
</dbReference>
<keyword evidence="3" id="KW-1185">Reference proteome</keyword>
<sequence length="457" mass="51102">MPSGIFITHLENVRTAQEATYGIRSTDACQRDAFLHVYDDPEPALNNPYTSTQKTAETFDWYQEVKARTSTLKFLGRGWHPDKQKYTNEDQQRHLDTILSMIDTARTQPSPSGTAAGVPHRQDDRSSRNIESLTSIIQESPNGLERLIFDIASRDLSKEPSRMTRSVSNSLLDNQRSAAARRLHTLLGPAHQDRHVRKHAGRKYVYDWSLTTEANDYGPFLKDGSGRVDWTLLEAAMTCIANNFDISVEGRLSAPVGLHYSIPYRTVIDSTKPEDWAGVTGKWLGTYAFLDYASLLAWNSGLMGHDVGFPTLTDLSNEPEACGDLLMMDLKLDDSLRTDPVLRSNVPFSDKLPPLYFKGTSRGSEYPNHPVTTIKGFCALVVGGREVKWKFVVEYHGVDQWQLEGVQPGGIRSGGIFGLWSNVEHEPNGPVGPFCYYPHSLCKSTSVVLMSNQDELE</sequence>
<proteinExistence type="predicted"/>
<dbReference type="VEuPathDB" id="FungiDB:AB675_4928"/>
<reference evidence="2 3" key="1">
    <citation type="submission" date="2015-06" db="EMBL/GenBank/DDBJ databases">
        <title>Draft genome of the ant-associated black yeast Phialophora attae CBS 131958.</title>
        <authorList>
            <person name="Moreno L.F."/>
            <person name="Stielow B.J."/>
            <person name="de Hoog S."/>
            <person name="Vicente V.A."/>
            <person name="Weiss V.A."/>
            <person name="de Vries M."/>
            <person name="Cruz L.M."/>
            <person name="Souza E.M."/>
        </authorList>
    </citation>
    <scope>NUCLEOTIDE SEQUENCE [LARGE SCALE GENOMIC DNA]</scope>
    <source>
        <strain evidence="2 3">CBS 131958</strain>
    </source>
</reference>
<protein>
    <submittedName>
        <fullName evidence="2">Uncharacterized protein</fullName>
    </submittedName>
</protein>
<organism evidence="2 3">
    <name type="scientific">Cyphellophora attinorum</name>
    <dbReference type="NCBI Taxonomy" id="1664694"/>
    <lineage>
        <taxon>Eukaryota</taxon>
        <taxon>Fungi</taxon>
        <taxon>Dikarya</taxon>
        <taxon>Ascomycota</taxon>
        <taxon>Pezizomycotina</taxon>
        <taxon>Eurotiomycetes</taxon>
        <taxon>Chaetothyriomycetidae</taxon>
        <taxon>Chaetothyriales</taxon>
        <taxon>Cyphellophoraceae</taxon>
        <taxon>Cyphellophora</taxon>
    </lineage>
</organism>
<evidence type="ECO:0000313" key="3">
    <source>
        <dbReference type="Proteomes" id="UP000038010"/>
    </source>
</evidence>
<dbReference type="OrthoDB" id="3226064at2759"/>
<accession>A0A0N1HGM3</accession>
<dbReference type="AlphaFoldDB" id="A0A0N1HGM3"/>
<dbReference type="Proteomes" id="UP000038010">
    <property type="component" value="Unassembled WGS sequence"/>
</dbReference>
<gene>
    <name evidence="2" type="ORF">AB675_4928</name>
</gene>
<dbReference type="GeneID" id="28736980"/>
<dbReference type="EMBL" id="LFJN01000055">
    <property type="protein sequence ID" value="KPI34614.1"/>
    <property type="molecule type" value="Genomic_DNA"/>
</dbReference>
<feature type="region of interest" description="Disordered" evidence="1">
    <location>
        <begin position="105"/>
        <end position="128"/>
    </location>
</feature>